<dbReference type="PRINTS" id="PR00714">
    <property type="entry name" value="MAN6PISMRASE"/>
</dbReference>
<sequence>MRRLQNPRRSYDWGSLLAIPRFLGEPISADSVAEIWMGTHPIAPSRVDDDSTLRELVGDLPFMLKILAADRPLSLQVHPDAKLAEVGYAEEERAGVPLDAPHRVFKDPRPKPEMVLALTTFDTLVGFRPTAEILRILGALPTDLTRSLAEQLRARPGFAGIVALVERLVTDPPAAEQVAEVVRWCIVGLDQRLDVKRAYQTAVEVNEHHRGDVGVIVSLLLNRLTLQPGEAAYLATGIIHAHLRGMCLEVMVSSDNVLRAGLTSKHLDPQGLIRCLSEGMSKVARVEPVQFGESTDLFVPGLREFALAMTQVSAAETDGVVLPDEGRRILVCTGGEVELVNDDGERVLLHRGDAVFADAGDGTIRAVGTGEVAQAYTPTAADRATPLVPLV</sequence>
<dbReference type="PANTHER" id="PTHR10309">
    <property type="entry name" value="MANNOSE-6-PHOSPHATE ISOMERASE"/>
    <property type="match status" value="1"/>
</dbReference>
<dbReference type="RefSeq" id="WP_344329692.1">
    <property type="nucleotide sequence ID" value="NZ_BAAAPY010000012.1"/>
</dbReference>
<dbReference type="Gene3D" id="2.60.120.10">
    <property type="entry name" value="Jelly Rolls"/>
    <property type="match status" value="2"/>
</dbReference>
<comment type="caution">
    <text evidence="9">The sequence shown here is derived from an EMBL/GenBank/DDBJ whole genome shotgun (WGS) entry which is preliminary data.</text>
</comment>
<dbReference type="InterPro" id="IPR016305">
    <property type="entry name" value="Mannose-6-P_Isomerase"/>
</dbReference>
<dbReference type="InterPro" id="IPR001250">
    <property type="entry name" value="Man6P_Isoase-1"/>
</dbReference>
<feature type="domain" description="Phosphomannose isomerase type I catalytic" evidence="8">
    <location>
        <begin position="58"/>
        <end position="129"/>
    </location>
</feature>
<dbReference type="Pfam" id="PF20511">
    <property type="entry name" value="PMI_typeI_cat"/>
    <property type="match status" value="2"/>
</dbReference>
<dbReference type="SUPFAM" id="SSF51182">
    <property type="entry name" value="RmlC-like cupins"/>
    <property type="match status" value="1"/>
</dbReference>
<feature type="domain" description="Phosphomannose isomerase type I catalytic" evidence="8">
    <location>
        <begin position="2"/>
        <end position="56"/>
    </location>
</feature>
<organism evidence="9 10">
    <name type="scientific">Aeromicrobium halocynthiae</name>
    <dbReference type="NCBI Taxonomy" id="560557"/>
    <lineage>
        <taxon>Bacteria</taxon>
        <taxon>Bacillati</taxon>
        <taxon>Actinomycetota</taxon>
        <taxon>Actinomycetes</taxon>
        <taxon>Propionibacteriales</taxon>
        <taxon>Nocardioidaceae</taxon>
        <taxon>Aeromicrobium</taxon>
    </lineage>
</organism>
<comment type="cofactor">
    <cofactor evidence="2">
        <name>Zn(2+)</name>
        <dbReference type="ChEBI" id="CHEBI:29105"/>
    </cofactor>
</comment>
<comment type="catalytic activity">
    <reaction evidence="1">
        <text>D-mannose 6-phosphate = D-fructose 6-phosphate</text>
        <dbReference type="Rhea" id="RHEA:12356"/>
        <dbReference type="ChEBI" id="CHEBI:58735"/>
        <dbReference type="ChEBI" id="CHEBI:61527"/>
        <dbReference type="EC" id="5.3.1.8"/>
    </reaction>
</comment>
<gene>
    <name evidence="9" type="primary">manA</name>
    <name evidence="9" type="ORF">GCM10009821_26890</name>
</gene>
<evidence type="ECO:0000256" key="1">
    <source>
        <dbReference type="ARBA" id="ARBA00000757"/>
    </source>
</evidence>
<reference evidence="9 10" key="1">
    <citation type="journal article" date="2019" name="Int. J. Syst. Evol. Microbiol.">
        <title>The Global Catalogue of Microorganisms (GCM) 10K type strain sequencing project: providing services to taxonomists for standard genome sequencing and annotation.</title>
        <authorList>
            <consortium name="The Broad Institute Genomics Platform"/>
            <consortium name="The Broad Institute Genome Sequencing Center for Infectious Disease"/>
            <person name="Wu L."/>
            <person name="Ma J."/>
        </authorList>
    </citation>
    <scope>NUCLEOTIDE SEQUENCE [LARGE SCALE GENOMIC DNA]</scope>
    <source>
        <strain evidence="9 10">JCM 15749</strain>
    </source>
</reference>
<dbReference type="Proteomes" id="UP001501480">
    <property type="component" value="Unassembled WGS sequence"/>
</dbReference>
<keyword evidence="6" id="KW-0862">Zinc</keyword>
<evidence type="ECO:0000256" key="5">
    <source>
        <dbReference type="ARBA" id="ARBA00022723"/>
    </source>
</evidence>
<dbReference type="CDD" id="cd07011">
    <property type="entry name" value="cupin_PMI_type_I_N"/>
    <property type="match status" value="1"/>
</dbReference>
<comment type="similarity">
    <text evidence="3">Belongs to the mannose-6-phosphate isomerase type 1 family.</text>
</comment>
<dbReference type="PANTHER" id="PTHR10309:SF0">
    <property type="entry name" value="MANNOSE-6-PHOSPHATE ISOMERASE"/>
    <property type="match status" value="1"/>
</dbReference>
<dbReference type="EC" id="5.3.1.8" evidence="4"/>
<evidence type="ECO:0000256" key="3">
    <source>
        <dbReference type="ARBA" id="ARBA00010772"/>
    </source>
</evidence>
<protein>
    <recommendedName>
        <fullName evidence="4">mannose-6-phosphate isomerase</fullName>
        <ecNumber evidence="4">5.3.1.8</ecNumber>
    </recommendedName>
</protein>
<dbReference type="EMBL" id="BAAAPY010000012">
    <property type="protein sequence ID" value="GAA2084184.1"/>
    <property type="molecule type" value="Genomic_DNA"/>
</dbReference>
<evidence type="ECO:0000256" key="4">
    <source>
        <dbReference type="ARBA" id="ARBA00011956"/>
    </source>
</evidence>
<dbReference type="GO" id="GO:0016853">
    <property type="term" value="F:isomerase activity"/>
    <property type="evidence" value="ECO:0007669"/>
    <property type="project" value="UniProtKB-KW"/>
</dbReference>
<evidence type="ECO:0000259" key="8">
    <source>
        <dbReference type="Pfam" id="PF20511"/>
    </source>
</evidence>
<dbReference type="Gene3D" id="1.10.441.10">
    <property type="entry name" value="Phosphomannose Isomerase, domain 2"/>
    <property type="match status" value="1"/>
</dbReference>
<evidence type="ECO:0000256" key="2">
    <source>
        <dbReference type="ARBA" id="ARBA00001947"/>
    </source>
</evidence>
<evidence type="ECO:0000313" key="9">
    <source>
        <dbReference type="EMBL" id="GAA2084184.1"/>
    </source>
</evidence>
<accession>A0ABN2W5D5</accession>
<dbReference type="InterPro" id="IPR014710">
    <property type="entry name" value="RmlC-like_jellyroll"/>
</dbReference>
<proteinExistence type="inferred from homology"/>
<dbReference type="PIRSF" id="PIRSF001480">
    <property type="entry name" value="Mannose-6-phosphate_isomerase"/>
    <property type="match status" value="1"/>
</dbReference>
<keyword evidence="7 9" id="KW-0413">Isomerase</keyword>
<evidence type="ECO:0000256" key="7">
    <source>
        <dbReference type="ARBA" id="ARBA00023235"/>
    </source>
</evidence>
<dbReference type="NCBIfam" id="TIGR00218">
    <property type="entry name" value="manA"/>
    <property type="match status" value="1"/>
</dbReference>
<dbReference type="InterPro" id="IPR011051">
    <property type="entry name" value="RmlC_Cupin_sf"/>
</dbReference>
<keyword evidence="10" id="KW-1185">Reference proteome</keyword>
<name>A0ABN2W5D5_9ACTN</name>
<keyword evidence="5" id="KW-0479">Metal-binding</keyword>
<dbReference type="InterPro" id="IPR046457">
    <property type="entry name" value="PMI_typeI_cat"/>
</dbReference>
<evidence type="ECO:0000256" key="6">
    <source>
        <dbReference type="ARBA" id="ARBA00022833"/>
    </source>
</evidence>
<evidence type="ECO:0000313" key="10">
    <source>
        <dbReference type="Proteomes" id="UP001501480"/>
    </source>
</evidence>